<accession>A0A6A3ZXI0</accession>
<evidence type="ECO:0000313" key="5">
    <source>
        <dbReference type="Proteomes" id="UP000440367"/>
    </source>
</evidence>
<feature type="region of interest" description="Disordered" evidence="1">
    <location>
        <begin position="1"/>
        <end position="20"/>
    </location>
</feature>
<name>A0A6A3ZXI0_9STRA</name>
<feature type="region of interest" description="Disordered" evidence="1">
    <location>
        <begin position="201"/>
        <end position="260"/>
    </location>
</feature>
<dbReference type="AlphaFoldDB" id="A0A6A3ZXI0"/>
<evidence type="ECO:0000313" key="3">
    <source>
        <dbReference type="EMBL" id="KAE9243412.1"/>
    </source>
</evidence>
<comment type="caution">
    <text evidence="3">The sequence shown here is derived from an EMBL/GenBank/DDBJ whole genome shotgun (WGS) entry which is preliminary data.</text>
</comment>
<proteinExistence type="predicted"/>
<evidence type="ECO:0000313" key="4">
    <source>
        <dbReference type="Proteomes" id="UP000433483"/>
    </source>
</evidence>
<dbReference type="OrthoDB" id="146810at2759"/>
<feature type="region of interest" description="Disordered" evidence="1">
    <location>
        <begin position="55"/>
        <end position="155"/>
    </location>
</feature>
<evidence type="ECO:0000313" key="2">
    <source>
        <dbReference type="EMBL" id="KAE9220660.1"/>
    </source>
</evidence>
<reference evidence="4 5" key="1">
    <citation type="submission" date="2018-08" db="EMBL/GenBank/DDBJ databases">
        <title>Genomic investigation of the strawberry pathogen Phytophthora fragariae indicates pathogenicity is determined by transcriptional variation in three key races.</title>
        <authorList>
            <person name="Adams T.M."/>
            <person name="Armitage A.D."/>
            <person name="Sobczyk M.K."/>
            <person name="Bates H.J."/>
            <person name="Dunwell J.M."/>
            <person name="Nellist C.F."/>
            <person name="Harrison R.J."/>
        </authorList>
    </citation>
    <scope>NUCLEOTIDE SEQUENCE [LARGE SCALE GENOMIC DNA]</scope>
    <source>
        <strain evidence="3 5">BC-1</strain>
        <strain evidence="2 4">NOV-27</strain>
    </source>
</reference>
<dbReference type="Proteomes" id="UP000433483">
    <property type="component" value="Unassembled WGS sequence"/>
</dbReference>
<dbReference type="EMBL" id="QXGD01000320">
    <property type="protein sequence ID" value="KAE9243412.1"/>
    <property type="molecule type" value="Genomic_DNA"/>
</dbReference>
<dbReference type="EMBL" id="QXGB01000295">
    <property type="protein sequence ID" value="KAE9220660.1"/>
    <property type="molecule type" value="Genomic_DNA"/>
</dbReference>
<dbReference type="Proteomes" id="UP000440367">
    <property type="component" value="Unassembled WGS sequence"/>
</dbReference>
<evidence type="ECO:0000256" key="1">
    <source>
        <dbReference type="SAM" id="MobiDB-lite"/>
    </source>
</evidence>
<feature type="compositionally biased region" description="Acidic residues" evidence="1">
    <location>
        <begin position="207"/>
        <end position="250"/>
    </location>
</feature>
<gene>
    <name evidence="3" type="ORF">PF002_g8274</name>
    <name evidence="2" type="ORF">PF005_g7399</name>
</gene>
<organism evidence="3 5">
    <name type="scientific">Phytophthora fragariae</name>
    <dbReference type="NCBI Taxonomy" id="53985"/>
    <lineage>
        <taxon>Eukaryota</taxon>
        <taxon>Sar</taxon>
        <taxon>Stramenopiles</taxon>
        <taxon>Oomycota</taxon>
        <taxon>Peronosporomycetes</taxon>
        <taxon>Peronosporales</taxon>
        <taxon>Peronosporaceae</taxon>
        <taxon>Phytophthora</taxon>
    </lineage>
</organism>
<feature type="compositionally biased region" description="Basic and acidic residues" evidence="1">
    <location>
        <begin position="55"/>
        <end position="98"/>
    </location>
</feature>
<sequence length="276" mass="30506">MVAPTGKTPRHTLTPTEKQKCLEALRRERCARRAGKKEERARVAAAGAKEAAAEAKEAAAEAKETAAEAKETAAEAKETAAEAKETAAEAKTAAKEVKAVVAEEINTQEEERAPPAEAKTTGKTMKSGQVERKHLRRRRPCGGGSLRQPPPPHTLPLLLQRFRRLQMSHQRWRVSGNDGITEASSQNSPMREWRRRRGAAVCTGLNSDEDPDVREEPEDEEDADEDSWDGDWDIGSLTDEESDAELEELPESVYSSAAKDSKYITARRETGWEYGK</sequence>
<protein>
    <submittedName>
        <fullName evidence="3">Uncharacterized protein</fullName>
    </submittedName>
</protein>
<keyword evidence="4" id="KW-1185">Reference proteome</keyword>